<sequence>MLDANREDLVLGIVGAGLMGRGIAQIAALAGIEVLMFDLRAGAAEEAKAALEQTLSMLVDKGKLSADERAAAAGRIVPAAALGEFARCHVVVEAIIENLDAKRDLFRQLEGVVGDDCLLASNTSSLAVTSIAAACRLPERVAGFHFFSPVPLMKIVEVIEGVLSAPWVGETLTALARRMGHTPVRAKDTPGFIVNHAGRGFLTEALRIVGEGVADFATVDRVLRAAAGFRLGPFELLDLTGLDVSHPVMESIYNQYYQEPRYRPSPIARQRLAAGLLGRKSGRGFYVHADGKPQTPPAPAAPALRD</sequence>
<feature type="domain" description="3-hydroxyacyl-CoA dehydrogenase C-terminal" evidence="4">
    <location>
        <begin position="191"/>
        <end position="287"/>
    </location>
</feature>
<dbReference type="Gene3D" id="3.40.50.720">
    <property type="entry name" value="NAD(P)-binding Rossmann-like Domain"/>
    <property type="match status" value="1"/>
</dbReference>
<evidence type="ECO:0000259" key="4">
    <source>
        <dbReference type="Pfam" id="PF00725"/>
    </source>
</evidence>
<dbReference type="InterPro" id="IPR006176">
    <property type="entry name" value="3-OHacyl-CoA_DH_NAD-bd"/>
</dbReference>
<gene>
    <name evidence="6" type="ORF">GX576_03670</name>
</gene>
<evidence type="ECO:0000256" key="2">
    <source>
        <dbReference type="PIRSR" id="PIRSR000105-1"/>
    </source>
</evidence>
<dbReference type="GO" id="GO:0008691">
    <property type="term" value="F:3-hydroxybutyryl-CoA dehydrogenase activity"/>
    <property type="evidence" value="ECO:0007669"/>
    <property type="project" value="TreeGrafter"/>
</dbReference>
<evidence type="ECO:0000259" key="5">
    <source>
        <dbReference type="Pfam" id="PF02737"/>
    </source>
</evidence>
<dbReference type="GO" id="GO:0070403">
    <property type="term" value="F:NAD+ binding"/>
    <property type="evidence" value="ECO:0007669"/>
    <property type="project" value="InterPro"/>
</dbReference>
<dbReference type="PANTHER" id="PTHR48075:SF5">
    <property type="entry name" value="3-HYDROXYBUTYRYL-COA DEHYDROGENASE"/>
    <property type="match status" value="1"/>
</dbReference>
<dbReference type="PANTHER" id="PTHR48075">
    <property type="entry name" value="3-HYDROXYACYL-COA DEHYDROGENASE FAMILY PROTEIN"/>
    <property type="match status" value="1"/>
</dbReference>
<dbReference type="InterPro" id="IPR022694">
    <property type="entry name" value="3-OHacyl-CoA_DH"/>
</dbReference>
<dbReference type="PIRSF" id="PIRSF000105">
    <property type="entry name" value="HCDH"/>
    <property type="match status" value="1"/>
</dbReference>
<protein>
    <submittedName>
        <fullName evidence="6">3-hydroxyacyl-CoA dehydrogenase</fullName>
    </submittedName>
</protein>
<reference evidence="6 7" key="1">
    <citation type="journal article" date="2020" name="Biotechnol. Biofuels">
        <title>New insights from the biogas microbiome by comprehensive genome-resolved metagenomics of nearly 1600 species originating from multiple anaerobic digesters.</title>
        <authorList>
            <person name="Campanaro S."/>
            <person name="Treu L."/>
            <person name="Rodriguez-R L.M."/>
            <person name="Kovalovszki A."/>
            <person name="Ziels R.M."/>
            <person name="Maus I."/>
            <person name="Zhu X."/>
            <person name="Kougias P.G."/>
            <person name="Basile A."/>
            <person name="Luo G."/>
            <person name="Schluter A."/>
            <person name="Konstantinidis K.T."/>
            <person name="Angelidaki I."/>
        </authorList>
    </citation>
    <scope>NUCLEOTIDE SEQUENCE [LARGE SCALE GENOMIC DNA]</scope>
    <source>
        <strain evidence="6">AS06rmzACSIP_256</strain>
    </source>
</reference>
<name>A0A7X7LU72_9RHOO</name>
<keyword evidence="1" id="KW-0560">Oxidoreductase</keyword>
<dbReference type="EMBL" id="JAAYYV010000097">
    <property type="protein sequence ID" value="NLF53494.1"/>
    <property type="molecule type" value="Genomic_DNA"/>
</dbReference>
<feature type="region of interest" description="Disordered" evidence="3">
    <location>
        <begin position="286"/>
        <end position="306"/>
    </location>
</feature>
<organism evidence="6 7">
    <name type="scientific">Thauera phenolivorans</name>
    <dbReference type="NCBI Taxonomy" id="1792543"/>
    <lineage>
        <taxon>Bacteria</taxon>
        <taxon>Pseudomonadati</taxon>
        <taxon>Pseudomonadota</taxon>
        <taxon>Betaproteobacteria</taxon>
        <taxon>Rhodocyclales</taxon>
        <taxon>Zoogloeaceae</taxon>
        <taxon>Thauera</taxon>
    </lineage>
</organism>
<dbReference type="Proteomes" id="UP000536534">
    <property type="component" value="Unassembled WGS sequence"/>
</dbReference>
<dbReference type="InterPro" id="IPR006108">
    <property type="entry name" value="3HC_DH_C"/>
</dbReference>
<proteinExistence type="predicted"/>
<evidence type="ECO:0000256" key="1">
    <source>
        <dbReference type="ARBA" id="ARBA00023002"/>
    </source>
</evidence>
<feature type="domain" description="3-hydroxyacyl-CoA dehydrogenase NAD binding" evidence="5">
    <location>
        <begin position="11"/>
        <end position="189"/>
    </location>
</feature>
<feature type="non-terminal residue" evidence="6">
    <location>
        <position position="306"/>
    </location>
</feature>
<evidence type="ECO:0000256" key="3">
    <source>
        <dbReference type="SAM" id="MobiDB-lite"/>
    </source>
</evidence>
<comment type="caution">
    <text evidence="6">The sequence shown here is derived from an EMBL/GenBank/DDBJ whole genome shotgun (WGS) entry which is preliminary data.</text>
</comment>
<dbReference type="GO" id="GO:0006635">
    <property type="term" value="P:fatty acid beta-oxidation"/>
    <property type="evidence" value="ECO:0007669"/>
    <property type="project" value="TreeGrafter"/>
</dbReference>
<dbReference type="AlphaFoldDB" id="A0A7X7LU72"/>
<evidence type="ECO:0000313" key="7">
    <source>
        <dbReference type="Proteomes" id="UP000536534"/>
    </source>
</evidence>
<dbReference type="Pfam" id="PF02737">
    <property type="entry name" value="3HCDH_N"/>
    <property type="match status" value="1"/>
</dbReference>
<dbReference type="SUPFAM" id="SSF51735">
    <property type="entry name" value="NAD(P)-binding Rossmann-fold domains"/>
    <property type="match status" value="1"/>
</dbReference>
<dbReference type="FunFam" id="3.40.50.720:FF:000009">
    <property type="entry name" value="Fatty oxidation complex, alpha subunit"/>
    <property type="match status" value="1"/>
</dbReference>
<dbReference type="InterPro" id="IPR008927">
    <property type="entry name" value="6-PGluconate_DH-like_C_sf"/>
</dbReference>
<accession>A0A7X7LU72</accession>
<feature type="site" description="Important for catalytic activity" evidence="2">
    <location>
        <position position="145"/>
    </location>
</feature>
<dbReference type="InterPro" id="IPR036291">
    <property type="entry name" value="NAD(P)-bd_dom_sf"/>
</dbReference>
<dbReference type="Gene3D" id="1.10.1040.50">
    <property type="match status" value="1"/>
</dbReference>
<dbReference type="Pfam" id="PF00725">
    <property type="entry name" value="3HCDH"/>
    <property type="match status" value="1"/>
</dbReference>
<evidence type="ECO:0000313" key="6">
    <source>
        <dbReference type="EMBL" id="NLF53494.1"/>
    </source>
</evidence>
<dbReference type="SUPFAM" id="SSF48179">
    <property type="entry name" value="6-phosphogluconate dehydrogenase C-terminal domain-like"/>
    <property type="match status" value="1"/>
</dbReference>